<dbReference type="Proteomes" id="UP000006671">
    <property type="component" value="Unassembled WGS sequence"/>
</dbReference>
<reference evidence="10 11" key="1">
    <citation type="journal article" date="2010" name="Cell">
        <title>The genome of Naegleria gruberi illuminates early eukaryotic versatility.</title>
        <authorList>
            <person name="Fritz-Laylin L.K."/>
            <person name="Prochnik S.E."/>
            <person name="Ginger M.L."/>
            <person name="Dacks J.B."/>
            <person name="Carpenter M.L."/>
            <person name="Field M.C."/>
            <person name="Kuo A."/>
            <person name="Paredez A."/>
            <person name="Chapman J."/>
            <person name="Pham J."/>
            <person name="Shu S."/>
            <person name="Neupane R."/>
            <person name="Cipriano M."/>
            <person name="Mancuso J."/>
            <person name="Tu H."/>
            <person name="Salamov A."/>
            <person name="Lindquist E."/>
            <person name="Shapiro H."/>
            <person name="Lucas S."/>
            <person name="Grigoriev I.V."/>
            <person name="Cande W.Z."/>
            <person name="Fulton C."/>
            <person name="Rokhsar D.S."/>
            <person name="Dawson S.C."/>
        </authorList>
    </citation>
    <scope>NUCLEOTIDE SEQUENCE [LARGE SCALE GENOMIC DNA]</scope>
    <source>
        <strain evidence="10 11">NEG-M</strain>
    </source>
</reference>
<feature type="signal peptide" evidence="7">
    <location>
        <begin position="1"/>
        <end position="31"/>
    </location>
</feature>
<comment type="subcellular location">
    <subcellularLocation>
        <location evidence="1">Membrane</location>
    </subcellularLocation>
</comment>
<dbReference type="Pfam" id="PF01825">
    <property type="entry name" value="GPS"/>
    <property type="match status" value="1"/>
</dbReference>
<dbReference type="EMBL" id="GG738880">
    <property type="protein sequence ID" value="EFC42358.1"/>
    <property type="molecule type" value="Genomic_DNA"/>
</dbReference>
<dbReference type="PROSITE" id="PS50221">
    <property type="entry name" value="GAIN_B"/>
    <property type="match status" value="1"/>
</dbReference>
<proteinExistence type="predicted"/>
<evidence type="ECO:0000256" key="2">
    <source>
        <dbReference type="ARBA" id="ARBA00022692"/>
    </source>
</evidence>
<dbReference type="SUPFAM" id="SSF48097">
    <property type="entry name" value="Regulator of G-protein signaling, RGS"/>
    <property type="match status" value="1"/>
</dbReference>
<keyword evidence="5" id="KW-1015">Disulfide bond</keyword>
<keyword evidence="7" id="KW-0732">Signal</keyword>
<dbReference type="InterPro" id="IPR057244">
    <property type="entry name" value="GAIN_B"/>
</dbReference>
<evidence type="ECO:0000256" key="1">
    <source>
        <dbReference type="ARBA" id="ARBA00004370"/>
    </source>
</evidence>
<protein>
    <submittedName>
        <fullName evidence="10">RGS-domain-containing protein</fullName>
    </submittedName>
</protein>
<feature type="chain" id="PRO_5005670420" evidence="7">
    <location>
        <begin position="32"/>
        <end position="1577"/>
    </location>
</feature>
<keyword evidence="11" id="KW-1185">Reference proteome</keyword>
<dbReference type="SMART" id="SM00303">
    <property type="entry name" value="GPS"/>
    <property type="match status" value="1"/>
</dbReference>
<gene>
    <name evidence="10" type="ORF">NAEGRDRAFT_80427</name>
</gene>
<dbReference type="InterPro" id="IPR000203">
    <property type="entry name" value="GPS"/>
</dbReference>
<feature type="transmembrane region" description="Helical" evidence="6">
    <location>
        <begin position="1245"/>
        <end position="1267"/>
    </location>
</feature>
<evidence type="ECO:0000256" key="3">
    <source>
        <dbReference type="ARBA" id="ARBA00022989"/>
    </source>
</evidence>
<dbReference type="InterPro" id="IPR011042">
    <property type="entry name" value="6-blade_b-propeller_TolB-like"/>
</dbReference>
<keyword evidence="3 6" id="KW-1133">Transmembrane helix</keyword>
<feature type="transmembrane region" description="Helical" evidence="6">
    <location>
        <begin position="1118"/>
        <end position="1137"/>
    </location>
</feature>
<feature type="domain" description="GAIN-B" evidence="9">
    <location>
        <begin position="940"/>
        <end position="1110"/>
    </location>
</feature>
<evidence type="ECO:0000256" key="6">
    <source>
        <dbReference type="SAM" id="Phobius"/>
    </source>
</evidence>
<dbReference type="InterPro" id="IPR036305">
    <property type="entry name" value="RGS_sf"/>
</dbReference>
<evidence type="ECO:0000259" key="8">
    <source>
        <dbReference type="PROSITE" id="PS50132"/>
    </source>
</evidence>
<keyword evidence="2 6" id="KW-0812">Transmembrane</keyword>
<evidence type="ECO:0000256" key="5">
    <source>
        <dbReference type="ARBA" id="ARBA00023157"/>
    </source>
</evidence>
<dbReference type="Pfam" id="PF00615">
    <property type="entry name" value="RGS"/>
    <property type="match status" value="1"/>
</dbReference>
<dbReference type="SUPFAM" id="SSF101898">
    <property type="entry name" value="NHL repeat"/>
    <property type="match status" value="2"/>
</dbReference>
<dbReference type="Gene3D" id="2.120.10.30">
    <property type="entry name" value="TolB, C-terminal domain"/>
    <property type="match status" value="3"/>
</dbReference>
<feature type="transmembrane region" description="Helical" evidence="6">
    <location>
        <begin position="1389"/>
        <end position="1412"/>
    </location>
</feature>
<dbReference type="RefSeq" id="XP_002675102.1">
    <property type="nucleotide sequence ID" value="XM_002675056.1"/>
</dbReference>
<evidence type="ECO:0000313" key="10">
    <source>
        <dbReference type="EMBL" id="EFC42358.1"/>
    </source>
</evidence>
<dbReference type="OrthoDB" id="196547at2759"/>
<dbReference type="InterPro" id="IPR044926">
    <property type="entry name" value="RGS_subdomain_2"/>
</dbReference>
<evidence type="ECO:0000313" key="11">
    <source>
        <dbReference type="Proteomes" id="UP000006671"/>
    </source>
</evidence>
<feature type="transmembrane region" description="Helical" evidence="6">
    <location>
        <begin position="1347"/>
        <end position="1369"/>
    </location>
</feature>
<dbReference type="PANTHER" id="PTHR46388:SF2">
    <property type="entry name" value="NHL REPEAT-CONTAINING PROTEIN 2"/>
    <property type="match status" value="1"/>
</dbReference>
<feature type="domain" description="RGS" evidence="8">
    <location>
        <begin position="1432"/>
        <end position="1541"/>
    </location>
</feature>
<evidence type="ECO:0000259" key="9">
    <source>
        <dbReference type="PROSITE" id="PS50221"/>
    </source>
</evidence>
<feature type="transmembrane region" description="Helical" evidence="6">
    <location>
        <begin position="1287"/>
        <end position="1308"/>
    </location>
</feature>
<evidence type="ECO:0000256" key="4">
    <source>
        <dbReference type="ARBA" id="ARBA00023136"/>
    </source>
</evidence>
<keyword evidence="4 6" id="KW-0472">Membrane</keyword>
<sequence length="1577" mass="174627">MPNPTSLISLLSVAVLLHALLLLLLSITTTAKSNPSGSFKYSTTSTLLAGGMSLNSLNKYGDGLDAKMACLDTIEVVKMGSNNTIYIVDSGHDVIRRISSDGKISQFAGSYAYGYYGNGVLATLAILANPLDIVEFGGYVYIADAGNSCVRRVNLMTNIIEDFVGVCGSSGYGGDNNPMETIQFNGVMGLAISETGRYMYISDTSNNKVRMYDMIYRNITTVAGDGNINTVGAAKVSLGNPQGLVLDGYTLFVVEAIVGKLTAIDLNTRQMQTVVYDPTLYPTKLVKFGETLYMSSANGQPILAYEINTAQQAVLNNTGINSPYAYLIDSFGNVIVSERTRFIYNRTSNAVIAGECSTKYFVRNNEPTLANNTNLNTVSQFIVDKQSGELRYAYQAAVPFIHKYTNGISTIIAGNGRTDSFGISYVVGETLAINSPVGTSISLFENSDNLYFANTTAVMKIDVSGVMTTIIGGYHAHNEVQYGGLASNSSIKIGSVMMNDSKIFIGSVGSIFTVDSNGILDVFVGNDTLFGKSVNRLSVDPIDGNIVFYDSVLCNMYKIMQNKSLITLFGKSDCITYSNETDLTPETYSMRLNHFAFFSNGDMAILEKSNQCIRRWYRSSNTISTIIGTPGKNEIILFQPNSLSITNDGSIIVADSTIRKYVISGCTSGWYGKDCLTPVFDVKFYSTVTYTNTSVKVVLNYAESFKSVYQSATYEMKCKNQLTTYFNTPLNIQSFTNPLIISIDKFMKKGNYSCSITATLGTESFTVDFSNTLQVMEYESVFSESFLKTLPISDVATIASNKDTYSKSTNVVQVLELVTNAISTLQRNASNADETLKVTEALSVITSQSQVSSTILNTISNLAVNISKELSQLDSNTLKTSSASYESTLSNVLMAYSNCYSSQNFNISSESNSIIEKTVMVATRISSQSDSIFQVVTASFIVSVARNINQSIVSDGNTTVVTPSELSTLKDISIGSVTYLNVEKLASLISGSVLSNNYSYNNLIGLAGTSFVNLAKVTDLKYISNGQVLNVSNLSNPISIKFNVDKSTIESIQSNSTQLTISCKYFDETERLWKTDGCKTLVDQSNGIIDCQCNHTTTFSAFLQFTKYSSIPLTIGKIVVSSILIVLAIVAIVGLIITSRRNPTKSRWYLPYFALVSLIIELLFSVIIPGSMLLDRSGDSSIVQSVFTMISCTFYCLSLLNYLMFNLRYITFKYVYELMAILSEKKETQTDTFLKWTKIILTNKFFSIVWNAVIALFIIIYFVIFISLMGRSAIDGDTYTKIMSSSLFAFVMTISLLVCVIYAVDIYMELRYVQLNSKLKETDKKLFINPIKNYFIVNDNLSFRKEFALFFISIAFYVISNAMGFSYLTSQTSLNARESYLIVGYIFEVIYNLLLILSFGGLVSIISIYEYLASKKGYTSQIGNEDVEEDNQIKDILIQPILCQVFEQFAKTEHSLENVIFWKKLYPILEEINRGNIPSMEDLEKEFTEWNENFVATNSPMEINFSHHIKKSFNSQFELIKSGKIESDDLKETLKDMYCALMVNLDDTFSRFFITSSYQQMNKLFELKEQMGSALKQ</sequence>
<dbReference type="PANTHER" id="PTHR46388">
    <property type="entry name" value="NHL REPEAT-CONTAINING PROTEIN 2"/>
    <property type="match status" value="1"/>
</dbReference>
<feature type="transmembrane region" description="Helical" evidence="6">
    <location>
        <begin position="1149"/>
        <end position="1170"/>
    </location>
</feature>
<dbReference type="GeneID" id="8851921"/>
<dbReference type="InParanoid" id="D2VLB5"/>
<feature type="transmembrane region" description="Helical" evidence="6">
    <location>
        <begin position="1182"/>
        <end position="1203"/>
    </location>
</feature>
<dbReference type="PROSITE" id="PS50132">
    <property type="entry name" value="RGS"/>
    <property type="match status" value="1"/>
</dbReference>
<organism evidence="11">
    <name type="scientific">Naegleria gruberi</name>
    <name type="common">Amoeba</name>
    <dbReference type="NCBI Taxonomy" id="5762"/>
    <lineage>
        <taxon>Eukaryota</taxon>
        <taxon>Discoba</taxon>
        <taxon>Heterolobosea</taxon>
        <taxon>Tetramitia</taxon>
        <taxon>Eutetramitia</taxon>
        <taxon>Vahlkampfiidae</taxon>
        <taxon>Naegleria</taxon>
    </lineage>
</organism>
<dbReference type="GO" id="GO:0016020">
    <property type="term" value="C:membrane"/>
    <property type="evidence" value="ECO:0007669"/>
    <property type="project" value="UniProtKB-SubCell"/>
</dbReference>
<dbReference type="VEuPathDB" id="AmoebaDB:NAEGRDRAFT_80427"/>
<dbReference type="KEGG" id="ngr:NAEGRDRAFT_80427"/>
<evidence type="ECO:0000256" key="7">
    <source>
        <dbReference type="SAM" id="SignalP"/>
    </source>
</evidence>
<accession>D2VLB5</accession>
<dbReference type="Gene3D" id="1.10.167.10">
    <property type="entry name" value="Regulator of G-protein Signalling 4, domain 2"/>
    <property type="match status" value="1"/>
</dbReference>
<dbReference type="InterPro" id="IPR016137">
    <property type="entry name" value="RGS"/>
</dbReference>
<name>D2VLB5_NAEGR</name>